<dbReference type="EMBL" id="CAJVPM010000151">
    <property type="protein sequence ID" value="CAG8436940.1"/>
    <property type="molecule type" value="Genomic_DNA"/>
</dbReference>
<protein>
    <submittedName>
        <fullName evidence="1">29_t:CDS:1</fullName>
    </submittedName>
</protein>
<evidence type="ECO:0000313" key="2">
    <source>
        <dbReference type="Proteomes" id="UP000789860"/>
    </source>
</evidence>
<accession>A0ACA9JUM2</accession>
<sequence length="248" mass="28924">MASLRIILNVARTKLFNVNGTGVIRIKQTTRNLILSRSIITSTVFKFPNVALVKSINSSLSRNVSTENVDKTINDNNTKLGFRRRPNTPEIAEIVIYNRIKWMRDNLYDHGCGMLRYSSVFEGMRWQDIIQLSRYELTIMGVKDIESAWRLGSCFWIIRCDLALKEGKKLPYRGGKDRVDVDLKSLDAFKDKNWREIIDMDYKDLKTLGIESVNDRIKLIKNFWAIRRKLYHIERIEKCAMILDNKTG</sequence>
<comment type="caution">
    <text evidence="1">The sequence shown here is derived from an EMBL/GenBank/DDBJ whole genome shotgun (WGS) entry which is preliminary data.</text>
</comment>
<reference evidence="1" key="1">
    <citation type="submission" date="2021-06" db="EMBL/GenBank/DDBJ databases">
        <authorList>
            <person name="Kallberg Y."/>
            <person name="Tangrot J."/>
            <person name="Rosling A."/>
        </authorList>
    </citation>
    <scope>NUCLEOTIDE SEQUENCE</scope>
    <source>
        <strain evidence="1">AU212A</strain>
    </source>
</reference>
<gene>
    <name evidence="1" type="ORF">SCALOS_LOCUS327</name>
</gene>
<keyword evidence="2" id="KW-1185">Reference proteome</keyword>
<proteinExistence type="predicted"/>
<name>A0ACA9JUM2_9GLOM</name>
<dbReference type="Proteomes" id="UP000789860">
    <property type="component" value="Unassembled WGS sequence"/>
</dbReference>
<organism evidence="1 2">
    <name type="scientific">Scutellospora calospora</name>
    <dbReference type="NCBI Taxonomy" id="85575"/>
    <lineage>
        <taxon>Eukaryota</taxon>
        <taxon>Fungi</taxon>
        <taxon>Fungi incertae sedis</taxon>
        <taxon>Mucoromycota</taxon>
        <taxon>Glomeromycotina</taxon>
        <taxon>Glomeromycetes</taxon>
        <taxon>Diversisporales</taxon>
        <taxon>Gigasporaceae</taxon>
        <taxon>Scutellospora</taxon>
    </lineage>
</organism>
<evidence type="ECO:0000313" key="1">
    <source>
        <dbReference type="EMBL" id="CAG8436940.1"/>
    </source>
</evidence>